<feature type="region of interest" description="Disordered" evidence="1">
    <location>
        <begin position="1"/>
        <end position="20"/>
    </location>
</feature>
<dbReference type="CDD" id="cd02440">
    <property type="entry name" value="AdoMet_MTases"/>
    <property type="match status" value="1"/>
</dbReference>
<dbReference type="AlphaFoldDB" id="A0A932YY84"/>
<keyword evidence="3" id="KW-0489">Methyltransferase</keyword>
<keyword evidence="3" id="KW-0808">Transferase</keyword>
<organism evidence="3 4">
    <name type="scientific">Candidatus Sungiibacteriota bacterium</name>
    <dbReference type="NCBI Taxonomy" id="2750080"/>
    <lineage>
        <taxon>Bacteria</taxon>
        <taxon>Candidatus Sungiibacteriota</taxon>
    </lineage>
</organism>
<dbReference type="PANTHER" id="PTHR43591">
    <property type="entry name" value="METHYLTRANSFERASE"/>
    <property type="match status" value="1"/>
</dbReference>
<dbReference type="GO" id="GO:0008168">
    <property type="term" value="F:methyltransferase activity"/>
    <property type="evidence" value="ECO:0007669"/>
    <property type="project" value="UniProtKB-KW"/>
</dbReference>
<name>A0A932YY84_9BACT</name>
<dbReference type="EMBL" id="JACQMJ010000004">
    <property type="protein sequence ID" value="MBI4132185.1"/>
    <property type="molecule type" value="Genomic_DNA"/>
</dbReference>
<comment type="caution">
    <text evidence="3">The sequence shown here is derived from an EMBL/GenBank/DDBJ whole genome shotgun (WGS) entry which is preliminary data.</text>
</comment>
<evidence type="ECO:0000313" key="4">
    <source>
        <dbReference type="Proteomes" id="UP000704960"/>
    </source>
</evidence>
<gene>
    <name evidence="3" type="ORF">HY474_00985</name>
</gene>
<dbReference type="Pfam" id="PF13847">
    <property type="entry name" value="Methyltransf_31"/>
    <property type="match status" value="1"/>
</dbReference>
<dbReference type="Proteomes" id="UP000704960">
    <property type="component" value="Unassembled WGS sequence"/>
</dbReference>
<feature type="domain" description="Methyltransferase" evidence="2">
    <location>
        <begin position="33"/>
        <end position="150"/>
    </location>
</feature>
<dbReference type="InterPro" id="IPR029063">
    <property type="entry name" value="SAM-dependent_MTases_sf"/>
</dbReference>
<accession>A0A932YY84</accession>
<protein>
    <submittedName>
        <fullName evidence="3">Class I SAM-dependent methyltransferase</fullName>
    </submittedName>
</protein>
<proteinExistence type="predicted"/>
<evidence type="ECO:0000313" key="3">
    <source>
        <dbReference type="EMBL" id="MBI4132185.1"/>
    </source>
</evidence>
<dbReference type="Gene3D" id="3.40.50.150">
    <property type="entry name" value="Vaccinia Virus protein VP39"/>
    <property type="match status" value="1"/>
</dbReference>
<dbReference type="InterPro" id="IPR025714">
    <property type="entry name" value="Methyltranfer_dom"/>
</dbReference>
<reference evidence="3" key="1">
    <citation type="submission" date="2020-07" db="EMBL/GenBank/DDBJ databases">
        <title>Huge and variable diversity of episymbiotic CPR bacteria and DPANN archaea in groundwater ecosystems.</title>
        <authorList>
            <person name="He C.Y."/>
            <person name="Keren R."/>
            <person name="Whittaker M."/>
            <person name="Farag I.F."/>
            <person name="Doudna J."/>
            <person name="Cate J.H.D."/>
            <person name="Banfield J.F."/>
        </authorList>
    </citation>
    <scope>NUCLEOTIDE SEQUENCE</scope>
    <source>
        <strain evidence="3">NC_groundwater_1226_Ag_S-0.1um_59_124</strain>
    </source>
</reference>
<evidence type="ECO:0000256" key="1">
    <source>
        <dbReference type="SAM" id="MobiDB-lite"/>
    </source>
</evidence>
<dbReference type="GO" id="GO:0032259">
    <property type="term" value="P:methylation"/>
    <property type="evidence" value="ECO:0007669"/>
    <property type="project" value="UniProtKB-KW"/>
</dbReference>
<evidence type="ECO:0000259" key="2">
    <source>
        <dbReference type="Pfam" id="PF13847"/>
    </source>
</evidence>
<dbReference type="PANTHER" id="PTHR43591:SF24">
    <property type="entry name" value="2-METHOXY-6-POLYPRENYL-1,4-BENZOQUINOL METHYLASE, MITOCHONDRIAL"/>
    <property type="match status" value="1"/>
</dbReference>
<feature type="compositionally biased region" description="Pro residues" evidence="1">
    <location>
        <begin position="1"/>
        <end position="10"/>
    </location>
</feature>
<dbReference type="SUPFAM" id="SSF53335">
    <property type="entry name" value="S-adenosyl-L-methionine-dependent methyltransferases"/>
    <property type="match status" value="1"/>
</dbReference>
<sequence>MTDRLPPSPVAPTSSGTGGFLHPEGIIGRLDIRPGMVVADFGAGSGYFSIPAARRVGEGGKVYAIDIQQTAINLLRSKASLEHLLNIEAVWADLERPAGSRLAEGAVDFVIIANILFQAAEKAAVLAEAKRVLRTGGKLAILEWDETPFPAGPPAALRVPKSLVRQLTEGVGFQLEKEFEAGSHHYGLLFVKK</sequence>